<dbReference type="AlphaFoldDB" id="A0A9W6IWM4"/>
<protein>
    <recommendedName>
        <fullName evidence="2">Phosphoenolpyruvate carboxylase</fullName>
    </recommendedName>
</protein>
<dbReference type="InterPro" id="IPR015813">
    <property type="entry name" value="Pyrv/PenolPyrv_kinase-like_dom"/>
</dbReference>
<keyword evidence="4" id="KW-0456">Lyase</keyword>
<dbReference type="PANTHER" id="PTHR30523">
    <property type="entry name" value="PHOSPHOENOLPYRUVATE CARBOXYLASE"/>
    <property type="match status" value="1"/>
</dbReference>
<evidence type="ECO:0000313" key="3">
    <source>
        <dbReference type="EMBL" id="GLK56634.1"/>
    </source>
</evidence>
<gene>
    <name evidence="3" type="ORF">GCM10008170_26530</name>
    <name evidence="4" type="ORF">JOD31_002667</name>
</gene>
<dbReference type="GO" id="GO:0006099">
    <property type="term" value="P:tricarboxylic acid cycle"/>
    <property type="evidence" value="ECO:0007669"/>
    <property type="project" value="InterPro"/>
</dbReference>
<reference evidence="3" key="1">
    <citation type="journal article" date="2014" name="Int. J. Syst. Evol. Microbiol.">
        <title>Complete genome sequence of Corynebacterium casei LMG S-19264T (=DSM 44701T), isolated from a smear-ripened cheese.</title>
        <authorList>
            <consortium name="US DOE Joint Genome Institute (JGI-PGF)"/>
            <person name="Walter F."/>
            <person name="Albersmeier A."/>
            <person name="Kalinowski J."/>
            <person name="Ruckert C."/>
        </authorList>
    </citation>
    <scope>NUCLEOTIDE SEQUENCE</scope>
    <source>
        <strain evidence="3">VKM B-1606</strain>
    </source>
</reference>
<proteinExistence type="predicted"/>
<evidence type="ECO:0000313" key="6">
    <source>
        <dbReference type="Proteomes" id="UP001143400"/>
    </source>
</evidence>
<reference evidence="4 5" key="2">
    <citation type="submission" date="2021-01" db="EMBL/GenBank/DDBJ databases">
        <title>Genomic Encyclopedia of Type Strains, Phase IV (KMG-IV): sequencing the most valuable type-strain genomes for metagenomic binning, comparative biology and taxonomic classification.</title>
        <authorList>
            <person name="Goeker M."/>
        </authorList>
    </citation>
    <scope>NUCLEOTIDE SEQUENCE [LARGE SCALE GENOMIC DNA]</scope>
    <source>
        <strain evidence="4 5">DSM 6130</strain>
    </source>
</reference>
<organism evidence="3 6">
    <name type="scientific">Methylopila capsulata</name>
    <dbReference type="NCBI Taxonomy" id="61654"/>
    <lineage>
        <taxon>Bacteria</taxon>
        <taxon>Pseudomonadati</taxon>
        <taxon>Pseudomonadota</taxon>
        <taxon>Alphaproteobacteria</taxon>
        <taxon>Hyphomicrobiales</taxon>
        <taxon>Methylopilaceae</taxon>
        <taxon>Methylopila</taxon>
    </lineage>
</organism>
<dbReference type="RefSeq" id="WP_204950817.1">
    <property type="nucleotide sequence ID" value="NZ_BSFF01000003.1"/>
</dbReference>
<evidence type="ECO:0000313" key="5">
    <source>
        <dbReference type="Proteomes" id="UP000758856"/>
    </source>
</evidence>
<accession>A0A9W6IWM4</accession>
<dbReference type="PANTHER" id="PTHR30523:SF6">
    <property type="entry name" value="PHOSPHOENOLPYRUVATE CARBOXYLASE"/>
    <property type="match status" value="1"/>
</dbReference>
<dbReference type="Proteomes" id="UP000758856">
    <property type="component" value="Unassembled WGS sequence"/>
</dbReference>
<evidence type="ECO:0000313" key="4">
    <source>
        <dbReference type="EMBL" id="MBM7852425.1"/>
    </source>
</evidence>
<dbReference type="GO" id="GO:0015977">
    <property type="term" value="P:carbon fixation"/>
    <property type="evidence" value="ECO:0007669"/>
    <property type="project" value="InterPro"/>
</dbReference>
<dbReference type="GO" id="GO:0008964">
    <property type="term" value="F:phosphoenolpyruvate carboxylase activity"/>
    <property type="evidence" value="ECO:0007669"/>
    <property type="project" value="InterPro"/>
</dbReference>
<dbReference type="Proteomes" id="UP001143400">
    <property type="component" value="Unassembled WGS sequence"/>
</dbReference>
<evidence type="ECO:0000256" key="2">
    <source>
        <dbReference type="ARBA" id="ARBA00022419"/>
    </source>
</evidence>
<reference evidence="3" key="3">
    <citation type="submission" date="2023-01" db="EMBL/GenBank/DDBJ databases">
        <authorList>
            <person name="Sun Q."/>
            <person name="Evtushenko L."/>
        </authorList>
    </citation>
    <scope>NUCLEOTIDE SEQUENCE</scope>
    <source>
        <strain evidence="3">VKM B-1606</strain>
    </source>
</reference>
<comment type="function">
    <text evidence="1">Forms oxaloacetate, a four-carbon dicarboxylic acid source for the tricarboxylic acid cycle.</text>
</comment>
<name>A0A9W6IWM4_9HYPH</name>
<comment type="caution">
    <text evidence="3">The sequence shown here is derived from an EMBL/GenBank/DDBJ whole genome shotgun (WGS) entry which is preliminary data.</text>
</comment>
<keyword evidence="5" id="KW-1185">Reference proteome</keyword>
<dbReference type="Pfam" id="PF00311">
    <property type="entry name" value="PEPcase"/>
    <property type="match status" value="1"/>
</dbReference>
<evidence type="ECO:0000256" key="1">
    <source>
        <dbReference type="ARBA" id="ARBA00003670"/>
    </source>
</evidence>
<dbReference type="GO" id="GO:0005829">
    <property type="term" value="C:cytosol"/>
    <property type="evidence" value="ECO:0007669"/>
    <property type="project" value="TreeGrafter"/>
</dbReference>
<dbReference type="EMBL" id="BSFF01000003">
    <property type="protein sequence ID" value="GLK56634.1"/>
    <property type="molecule type" value="Genomic_DNA"/>
</dbReference>
<dbReference type="EMBL" id="JAFBCY010000003">
    <property type="protein sequence ID" value="MBM7852425.1"/>
    <property type="molecule type" value="Genomic_DNA"/>
</dbReference>
<dbReference type="InterPro" id="IPR021135">
    <property type="entry name" value="PEP_COase"/>
</dbReference>
<sequence length="887" mass="98329">MFSTTDMSIWTSAQSERAVAPEPAPRSDPRLWRAGSAPRQVFDALWASFHRAAARDGELSPPIGEAPSPTEMRLKLLLMRQLLIDLALNAQFLRNDPNRAPVAASGAEPIELPLRLELGVHCQETEYLRANVIDGQRRVLSALDEEVEPARSIALEGALGALWAALWRQEDVDLVATQIVYADRVYDALPRGLDRALGALAAAGVRPSHPERWFAGYTWLYGDRDGRPYDTNAHTERVAAALEDAVRANYRRDVAALAAAFPDEPLYAACLRKLDPADADAFSSPDQFVATLRAGAHVADRRVQDLLRRVQAFGFHFLKVEFRQNALKFEEVVDAVLSQETIEQRLGERAGYAELSVPKRLRLLTALLQDEDHDLPARLWNDYWSAEEPRFRAKQEAYAGGDYIELFKSDPDYIRAYDARMTYDCLRMIARYGDRMTMHGIAELEDIDAALALLFLFAAAGARHAVDIALQPEDMDGAVALEDAVARLYENPAYREHLRVRGDVQYVTFGPSDTGKAGGKAMHKANMKIARRHREIASAYGIELVPNIVIGHEHARCNGPQAEILEEYGAADGDAVRYMLSGCIEMRSFLLTLRMAEQSIANILTAQGLRAAEARRLAPAESQARAAEGREIDWLAIVRLYKSRFFDHPSLPALLKAVARFDLVRATAKGTRPPSRNFLIKDLESDPASIRAIPWTRAIMLCGLHHELIGASTLADRDAGELAALAKADRTFSRYVTNVAYAAARSNLELAWRTLGGAPLSRADVEAFGAEDAAAASDPAAALLAFVHLEYVAAKRFVFKTTRGREPADAWAIRTDELLADWPELRAEVAWKEAALAPYHEFLVTTRRDPDALSRNAIHDLYSGYLLSANTDLSLVHPETARALNWS</sequence>
<dbReference type="SUPFAM" id="SSF51621">
    <property type="entry name" value="Phosphoenolpyruvate/pyruvate domain"/>
    <property type="match status" value="1"/>
</dbReference>